<accession>A0A8H5LHV6</accession>
<name>A0A8H5LHV6_9AGAR</name>
<gene>
    <name evidence="1" type="ORF">D9756_001687</name>
</gene>
<dbReference type="GO" id="GO:0006631">
    <property type="term" value="P:fatty acid metabolic process"/>
    <property type="evidence" value="ECO:0007669"/>
    <property type="project" value="TreeGrafter"/>
</dbReference>
<dbReference type="GO" id="GO:0005759">
    <property type="term" value="C:mitochondrial matrix"/>
    <property type="evidence" value="ECO:0007669"/>
    <property type="project" value="TreeGrafter"/>
</dbReference>
<dbReference type="AlphaFoldDB" id="A0A8H5LHV6"/>
<dbReference type="Gene3D" id="2.60.120.590">
    <property type="entry name" value="Alpha-ketoglutarate-dependent dioxygenase AlkB-like"/>
    <property type="match status" value="1"/>
</dbReference>
<proteinExistence type="predicted"/>
<dbReference type="GO" id="GO:0016706">
    <property type="term" value="F:2-oxoglutarate-dependent dioxygenase activity"/>
    <property type="evidence" value="ECO:0007669"/>
    <property type="project" value="TreeGrafter"/>
</dbReference>
<dbReference type="InterPro" id="IPR037151">
    <property type="entry name" value="AlkB-like_sf"/>
</dbReference>
<dbReference type="InterPro" id="IPR032870">
    <property type="entry name" value="ALKBH7-like"/>
</dbReference>
<dbReference type="EMBL" id="JAACJO010000005">
    <property type="protein sequence ID" value="KAF5358085.1"/>
    <property type="molecule type" value="Genomic_DNA"/>
</dbReference>
<comment type="caution">
    <text evidence="1">The sequence shown here is derived from an EMBL/GenBank/DDBJ whole genome shotgun (WGS) entry which is preliminary data.</text>
</comment>
<protein>
    <recommendedName>
        <fullName evidence="3">Alpha-ketoglutarate-dependent dioxygenase AlkB-like domain-containing protein</fullName>
    </recommendedName>
</protein>
<dbReference type="SUPFAM" id="SSF51197">
    <property type="entry name" value="Clavaminate synthase-like"/>
    <property type="match status" value="1"/>
</dbReference>
<sequence length="290" mass="32865">MASRVLGLPVGAALRQKLPLSTSPILHRASLSSMSSEYFPQGFKFWPSYFTIDEQRTLLQASLYKLDNSESIRSRKRRRMYLKTSPANLSEPTDVQSIFLPDELYEFQEGHYDGVIRDYREMHLASWPEDEFAGLTTVLRRLYGLCPSQDVQTHLLHLASRGYILPHVDNINASGSWILGVSIGDQRLLRLESVGNNTSFELLLPSGTLISGDIRYTHKHSINYTSKGNSGQRLSIMIRSSRVKSLRAVGRMPFHTHQSDTFYEGEDSIKLRTNATILDFSRYLASDDAS</sequence>
<dbReference type="GO" id="GO:0006974">
    <property type="term" value="P:DNA damage response"/>
    <property type="evidence" value="ECO:0007669"/>
    <property type="project" value="InterPro"/>
</dbReference>
<evidence type="ECO:0008006" key="3">
    <source>
        <dbReference type="Google" id="ProtNLM"/>
    </source>
</evidence>
<dbReference type="PANTHER" id="PTHR21052:SF0">
    <property type="entry name" value="ALPHA-KETOGLUTARATE-DEPENDENT DIOXYGENASE ALKB HOMOLOG 7, MITOCHONDRIAL"/>
    <property type="match status" value="1"/>
</dbReference>
<reference evidence="1 2" key="1">
    <citation type="journal article" date="2020" name="ISME J.">
        <title>Uncovering the hidden diversity of litter-decomposition mechanisms in mushroom-forming fungi.</title>
        <authorList>
            <person name="Floudas D."/>
            <person name="Bentzer J."/>
            <person name="Ahren D."/>
            <person name="Johansson T."/>
            <person name="Persson P."/>
            <person name="Tunlid A."/>
        </authorList>
    </citation>
    <scope>NUCLEOTIDE SEQUENCE [LARGE SCALE GENOMIC DNA]</scope>
    <source>
        <strain evidence="1 2">CBS 146.42</strain>
    </source>
</reference>
<dbReference type="OrthoDB" id="28127at2759"/>
<keyword evidence="2" id="KW-1185">Reference proteome</keyword>
<evidence type="ECO:0000313" key="1">
    <source>
        <dbReference type="EMBL" id="KAF5358085.1"/>
    </source>
</evidence>
<dbReference type="Proteomes" id="UP000559027">
    <property type="component" value="Unassembled WGS sequence"/>
</dbReference>
<dbReference type="PANTHER" id="PTHR21052">
    <property type="entry name" value="SPERMATOGENESIS ASSOCIATED 11-RELATED"/>
    <property type="match status" value="1"/>
</dbReference>
<evidence type="ECO:0000313" key="2">
    <source>
        <dbReference type="Proteomes" id="UP000559027"/>
    </source>
</evidence>
<organism evidence="1 2">
    <name type="scientific">Leucocoprinus leucothites</name>
    <dbReference type="NCBI Taxonomy" id="201217"/>
    <lineage>
        <taxon>Eukaryota</taxon>
        <taxon>Fungi</taxon>
        <taxon>Dikarya</taxon>
        <taxon>Basidiomycota</taxon>
        <taxon>Agaricomycotina</taxon>
        <taxon>Agaricomycetes</taxon>
        <taxon>Agaricomycetidae</taxon>
        <taxon>Agaricales</taxon>
        <taxon>Agaricineae</taxon>
        <taxon>Agaricaceae</taxon>
        <taxon>Leucocoprinus</taxon>
    </lineage>
</organism>